<reference evidence="1 2" key="1">
    <citation type="journal article" date="2021" name="Elife">
        <title>Chloroplast acquisition without the gene transfer in kleptoplastic sea slugs, Plakobranchus ocellatus.</title>
        <authorList>
            <person name="Maeda T."/>
            <person name="Takahashi S."/>
            <person name="Yoshida T."/>
            <person name="Shimamura S."/>
            <person name="Takaki Y."/>
            <person name="Nagai Y."/>
            <person name="Toyoda A."/>
            <person name="Suzuki Y."/>
            <person name="Arimoto A."/>
            <person name="Ishii H."/>
            <person name="Satoh N."/>
            <person name="Nishiyama T."/>
            <person name="Hasebe M."/>
            <person name="Maruyama T."/>
            <person name="Minagawa J."/>
            <person name="Obokata J."/>
            <person name="Shigenobu S."/>
        </authorList>
    </citation>
    <scope>NUCLEOTIDE SEQUENCE [LARGE SCALE GENOMIC DNA]</scope>
</reference>
<gene>
    <name evidence="1" type="ORF">ElyMa_004196400</name>
</gene>
<dbReference type="AntiFam" id="ANF00010">
    <property type="entry name" value="tRNA translation"/>
</dbReference>
<sequence>MPFYNLSQVASEGNKRYTRTGITLGNNLHEPRGSVVQWVARRTRDPVVVSSIPNHDSFCNNLGKASYQKLSTRFSTHRPVKGVLAIDIARKLWDASI</sequence>
<proteinExistence type="predicted"/>
<dbReference type="Proteomes" id="UP000762676">
    <property type="component" value="Unassembled WGS sequence"/>
</dbReference>
<evidence type="ECO:0000313" key="1">
    <source>
        <dbReference type="EMBL" id="GFR86330.1"/>
    </source>
</evidence>
<organism evidence="1 2">
    <name type="scientific">Elysia marginata</name>
    <dbReference type="NCBI Taxonomy" id="1093978"/>
    <lineage>
        <taxon>Eukaryota</taxon>
        <taxon>Metazoa</taxon>
        <taxon>Spiralia</taxon>
        <taxon>Lophotrochozoa</taxon>
        <taxon>Mollusca</taxon>
        <taxon>Gastropoda</taxon>
        <taxon>Heterobranchia</taxon>
        <taxon>Euthyneura</taxon>
        <taxon>Panpulmonata</taxon>
        <taxon>Sacoglossa</taxon>
        <taxon>Placobranchoidea</taxon>
        <taxon>Plakobranchidae</taxon>
        <taxon>Elysia</taxon>
    </lineage>
</organism>
<dbReference type="AlphaFoldDB" id="A0AAV4GPN1"/>
<keyword evidence="2" id="KW-1185">Reference proteome</keyword>
<evidence type="ECO:0000313" key="2">
    <source>
        <dbReference type="Proteomes" id="UP000762676"/>
    </source>
</evidence>
<accession>A0AAV4GPN1</accession>
<protein>
    <submittedName>
        <fullName evidence="1">Uncharacterized protein</fullName>
    </submittedName>
</protein>
<comment type="caution">
    <text evidence="1">The sequence shown here is derived from an EMBL/GenBank/DDBJ whole genome shotgun (WGS) entry which is preliminary data.</text>
</comment>
<name>A0AAV4GPN1_9GAST</name>
<dbReference type="EMBL" id="BMAT01008489">
    <property type="protein sequence ID" value="GFR86330.1"/>
    <property type="molecule type" value="Genomic_DNA"/>
</dbReference>